<gene>
    <name evidence="2" type="primary">sspC2_6</name>
    <name evidence="2" type="ORF">CLLU_33180</name>
</gene>
<dbReference type="InterPro" id="IPR001448">
    <property type="entry name" value="SASP_alpha/beta-type"/>
</dbReference>
<dbReference type="AlphaFoldDB" id="A0A2T0BA12"/>
<proteinExistence type="predicted"/>
<sequence>MSNKPLVPEAKERLNKLKIETANQLGIDLNKKYIADLTSKDAGKSGGPIGGQMVKKMIQSYKDRFK</sequence>
<reference evidence="2 3" key="1">
    <citation type="submission" date="2018-03" db="EMBL/GenBank/DDBJ databases">
        <title>Genome sequence of Clostridium luticellarii DSM 29923.</title>
        <authorList>
            <person name="Poehlein A."/>
            <person name="Daniel R."/>
        </authorList>
    </citation>
    <scope>NUCLEOTIDE SEQUENCE [LARGE SCALE GENOMIC DNA]</scope>
    <source>
        <strain evidence="2 3">DSM 29923</strain>
    </source>
</reference>
<organism evidence="2 3">
    <name type="scientific">Clostridium luticellarii</name>
    <dbReference type="NCBI Taxonomy" id="1691940"/>
    <lineage>
        <taxon>Bacteria</taxon>
        <taxon>Bacillati</taxon>
        <taxon>Bacillota</taxon>
        <taxon>Clostridia</taxon>
        <taxon>Eubacteriales</taxon>
        <taxon>Clostridiaceae</taxon>
        <taxon>Clostridium</taxon>
    </lineage>
</organism>
<accession>A0A2T0BA12</accession>
<dbReference type="OrthoDB" id="1683773at2"/>
<name>A0A2T0BA12_9CLOT</name>
<dbReference type="Pfam" id="PF00269">
    <property type="entry name" value="SASP"/>
    <property type="match status" value="1"/>
</dbReference>
<keyword evidence="3" id="KW-1185">Reference proteome</keyword>
<comment type="function">
    <text evidence="1">SASP are bound to spore DNA. They are double-stranded DNA-binding proteins that cause DNA to change to an a-like conformation. They protect the DNA backbone from chemical and enzymatic cleavage and are thus involved in dormant spore's high resistance to UV light.</text>
</comment>
<dbReference type="RefSeq" id="WP_106010862.1">
    <property type="nucleotide sequence ID" value="NZ_JALCPJ010000017.1"/>
</dbReference>
<dbReference type="Proteomes" id="UP000237798">
    <property type="component" value="Unassembled WGS sequence"/>
</dbReference>
<dbReference type="Gene3D" id="6.10.10.80">
    <property type="entry name" value="Small, acid-soluble spore protein, alpha/beta type-like"/>
    <property type="match status" value="1"/>
</dbReference>
<comment type="caution">
    <text evidence="2">The sequence shown here is derived from an EMBL/GenBank/DDBJ whole genome shotgun (WGS) entry which is preliminary data.</text>
</comment>
<dbReference type="GO" id="GO:0006265">
    <property type="term" value="P:DNA topological change"/>
    <property type="evidence" value="ECO:0007669"/>
    <property type="project" value="InterPro"/>
</dbReference>
<evidence type="ECO:0000256" key="1">
    <source>
        <dbReference type="ARBA" id="ARBA00003863"/>
    </source>
</evidence>
<dbReference type="EMBL" id="PVXP01000084">
    <property type="protein sequence ID" value="PRR80728.1"/>
    <property type="molecule type" value="Genomic_DNA"/>
</dbReference>
<dbReference type="InterPro" id="IPR038300">
    <property type="entry name" value="SASP_sf_alpha/beta"/>
</dbReference>
<evidence type="ECO:0000313" key="3">
    <source>
        <dbReference type="Proteomes" id="UP000237798"/>
    </source>
</evidence>
<protein>
    <submittedName>
        <fullName evidence="2">Small, acid-soluble spore protein C2</fullName>
    </submittedName>
</protein>
<evidence type="ECO:0000313" key="2">
    <source>
        <dbReference type="EMBL" id="PRR80728.1"/>
    </source>
</evidence>
<dbReference type="GO" id="GO:0003690">
    <property type="term" value="F:double-stranded DNA binding"/>
    <property type="evidence" value="ECO:0007669"/>
    <property type="project" value="InterPro"/>
</dbReference>